<proteinExistence type="predicted"/>
<dbReference type="Gene3D" id="3.90.1200.10">
    <property type="match status" value="1"/>
</dbReference>
<dbReference type="InterPro" id="IPR011009">
    <property type="entry name" value="Kinase-like_dom_sf"/>
</dbReference>
<dbReference type="Proteomes" id="UP000298133">
    <property type="component" value="Unassembled WGS sequence"/>
</dbReference>
<dbReference type="InterPro" id="IPR052898">
    <property type="entry name" value="ACAD10-like"/>
</dbReference>
<dbReference type="SUPFAM" id="SSF56112">
    <property type="entry name" value="Protein kinase-like (PK-like)"/>
    <property type="match status" value="1"/>
</dbReference>
<dbReference type="CDD" id="cd05154">
    <property type="entry name" value="ACAD10_11_N-like"/>
    <property type="match status" value="1"/>
</dbReference>
<keyword evidence="2" id="KW-0808">Transferase</keyword>
<keyword evidence="3" id="KW-1185">Reference proteome</keyword>
<evidence type="ECO:0000259" key="1">
    <source>
        <dbReference type="Pfam" id="PF01636"/>
    </source>
</evidence>
<dbReference type="OrthoDB" id="3806873at2"/>
<dbReference type="Gene3D" id="3.30.200.20">
    <property type="entry name" value="Phosphorylase Kinase, domain 1"/>
    <property type="match status" value="1"/>
</dbReference>
<reference evidence="2 3" key="1">
    <citation type="submission" date="2019-03" db="EMBL/GenBank/DDBJ databases">
        <title>Draft genome of Gammaproteobacteria bacterium LSUCC0057, a member of the SAR92 clade.</title>
        <authorList>
            <person name="Lanclos V.C."/>
            <person name="Doiron C."/>
            <person name="Henson M.W."/>
            <person name="Thrash J.C."/>
        </authorList>
    </citation>
    <scope>NUCLEOTIDE SEQUENCE [LARGE SCALE GENOMIC DNA]</scope>
    <source>
        <strain evidence="2 3">LSUCC0057</strain>
    </source>
</reference>
<dbReference type="Pfam" id="PF01636">
    <property type="entry name" value="APH"/>
    <property type="match status" value="1"/>
</dbReference>
<evidence type="ECO:0000313" key="2">
    <source>
        <dbReference type="EMBL" id="TFH69123.1"/>
    </source>
</evidence>
<protein>
    <submittedName>
        <fullName evidence="2">Phosphotransferase family protein</fullName>
    </submittedName>
</protein>
<gene>
    <name evidence="2" type="ORF">E3W66_04105</name>
</gene>
<accession>A0A4Y8UPC1</accession>
<dbReference type="PANTHER" id="PTHR47829:SF3">
    <property type="entry name" value="AMINOGLYCOSIDE PHOSPHOTRANSFERASE DOMAIN-CONTAINING PROTEIN"/>
    <property type="match status" value="1"/>
</dbReference>
<feature type="domain" description="Aminoglycoside phosphotransferase" evidence="1">
    <location>
        <begin position="32"/>
        <end position="250"/>
    </location>
</feature>
<evidence type="ECO:0000313" key="3">
    <source>
        <dbReference type="Proteomes" id="UP000298133"/>
    </source>
</evidence>
<dbReference type="PANTHER" id="PTHR47829">
    <property type="entry name" value="HYDROLASE, PUTATIVE (AFU_ORTHOLOGUE AFUA_1G12880)-RELATED"/>
    <property type="match status" value="1"/>
</dbReference>
<name>A0A4Y8UPC1_9GAMM</name>
<dbReference type="GO" id="GO:0016740">
    <property type="term" value="F:transferase activity"/>
    <property type="evidence" value="ECO:0007669"/>
    <property type="project" value="UniProtKB-KW"/>
</dbReference>
<dbReference type="InterPro" id="IPR041726">
    <property type="entry name" value="ACAD10_11_N"/>
</dbReference>
<organism evidence="2 3">
    <name type="scientific">Gammaproteobacteria bacterium LSUCC0057</name>
    <dbReference type="NCBI Taxonomy" id="2559237"/>
    <lineage>
        <taxon>Bacteria</taxon>
        <taxon>Pseudomonadati</taxon>
        <taxon>Pseudomonadota</taxon>
        <taxon>Gammaproteobacteria</taxon>
        <taxon>Cellvibrionales</taxon>
        <taxon>Porticoccaceae</taxon>
        <taxon>SAR92 clade</taxon>
    </lineage>
</organism>
<dbReference type="AlphaFoldDB" id="A0A4Y8UPC1"/>
<comment type="caution">
    <text evidence="2">The sequence shown here is derived from an EMBL/GenBank/DDBJ whole genome shotgun (WGS) entry which is preliminary data.</text>
</comment>
<sequence>MVVADINCASGQAIVADYLSAQVAEFEGPAHFEKFAGGQSNPTYKVTTSSGCYVLRSQPPGKLLPSAHAVDREFRVISALAEAAVPVPRALHLCSDLSITGAQFYLMEHLDGNIHWDAALQGAADNSQRCRIYQQMTTVLAAIHSVDVDQCGLGDYGRAGNYFARQLQRWTGQYADTQTDKIAAMDALSHWLQQHLPADDGRVALVHGDYRLDNLIFSRDNEQIIGVLDWELSTLGHPYADLAYLCMNRRLPAQSEGSHSMSGLGGLNPETLGIPSEAEVVADYCAKMGIAGIDNWPFYLRFSFFRLAAICQGVAKRAIDGNASSKNASFAAGLVEPLAQMAMAIDA</sequence>
<dbReference type="InterPro" id="IPR002575">
    <property type="entry name" value="Aminoglycoside_PTrfase"/>
</dbReference>
<dbReference type="EMBL" id="SPIA01000001">
    <property type="protein sequence ID" value="TFH69123.1"/>
    <property type="molecule type" value="Genomic_DNA"/>
</dbReference>